<gene>
    <name evidence="8" type="ORF">GAYE_SCF01G1932</name>
</gene>
<name>A0AAV9I9J5_9RHOD</name>
<evidence type="ECO:0000256" key="6">
    <source>
        <dbReference type="ARBA" id="ARBA00023128"/>
    </source>
</evidence>
<evidence type="ECO:0000256" key="2">
    <source>
        <dbReference type="ARBA" id="ARBA00022448"/>
    </source>
</evidence>
<evidence type="ECO:0000256" key="5">
    <source>
        <dbReference type="ARBA" id="ARBA00022982"/>
    </source>
</evidence>
<evidence type="ECO:0000256" key="3">
    <source>
        <dbReference type="ARBA" id="ARBA00022660"/>
    </source>
</evidence>
<evidence type="ECO:0000313" key="9">
    <source>
        <dbReference type="Proteomes" id="UP001300502"/>
    </source>
</evidence>
<sequence length="131" mass="15988">MAQPSLDEIFKKPPKDCSQDYCDPYEFYEYQRYLEREYKVKSEEFIYIKDKVKECYYREGVAHYKNCRELVDQYWKKLREVRRFYHDHRRIIPGKEYIPVPKPRKSEELLDSADVELKNGSSDISLDEPQS</sequence>
<comment type="subcellular location">
    <subcellularLocation>
        <location evidence="1">Mitochondrion inner membrane</location>
        <topology evidence="1">Peripheral membrane protein</topology>
        <orientation evidence="1">Matrix side</orientation>
    </subcellularLocation>
</comment>
<dbReference type="Proteomes" id="UP001300502">
    <property type="component" value="Unassembled WGS sequence"/>
</dbReference>
<evidence type="ECO:0000256" key="7">
    <source>
        <dbReference type="ARBA" id="ARBA00023136"/>
    </source>
</evidence>
<keyword evidence="3" id="KW-0679">Respiratory chain</keyword>
<keyword evidence="5" id="KW-0249">Electron transport</keyword>
<keyword evidence="7" id="KW-0472">Membrane</keyword>
<comment type="caution">
    <text evidence="8">The sequence shown here is derived from an EMBL/GenBank/DDBJ whole genome shotgun (WGS) entry which is preliminary data.</text>
</comment>
<evidence type="ECO:0000313" key="8">
    <source>
        <dbReference type="EMBL" id="KAK4524033.1"/>
    </source>
</evidence>
<dbReference type="PANTHER" id="PTHR13094">
    <property type="entry name" value="NADH-UBIQUINONE OXIDOREDUCTASE PDSW SUBUNIT"/>
    <property type="match status" value="1"/>
</dbReference>
<dbReference type="InterPro" id="IPR039993">
    <property type="entry name" value="NDUFB10"/>
</dbReference>
<evidence type="ECO:0000256" key="1">
    <source>
        <dbReference type="ARBA" id="ARBA00004443"/>
    </source>
</evidence>
<evidence type="ECO:0000256" key="4">
    <source>
        <dbReference type="ARBA" id="ARBA00022792"/>
    </source>
</evidence>
<keyword evidence="9" id="KW-1185">Reference proteome</keyword>
<proteinExistence type="predicted"/>
<keyword evidence="2" id="KW-0813">Transport</keyword>
<accession>A0AAV9I9J5</accession>
<protein>
    <recommendedName>
        <fullName evidence="10">NADH dehydrogenase [ubiquinone] 1 beta subcomplex subunit 10</fullName>
    </recommendedName>
</protein>
<keyword evidence="4" id="KW-0999">Mitochondrion inner membrane</keyword>
<dbReference type="GO" id="GO:0005743">
    <property type="term" value="C:mitochondrial inner membrane"/>
    <property type="evidence" value="ECO:0007669"/>
    <property type="project" value="UniProtKB-SubCell"/>
</dbReference>
<keyword evidence="6" id="KW-0496">Mitochondrion</keyword>
<dbReference type="AlphaFoldDB" id="A0AAV9I9J5"/>
<dbReference type="PANTHER" id="PTHR13094:SF1">
    <property type="entry name" value="NADH DEHYDROGENASE [UBIQUINONE] 1 BETA SUBCOMPLEX SUBUNIT 10"/>
    <property type="match status" value="1"/>
</dbReference>
<dbReference type="EMBL" id="JANCYU010000021">
    <property type="protein sequence ID" value="KAK4524033.1"/>
    <property type="molecule type" value="Genomic_DNA"/>
</dbReference>
<organism evidence="8 9">
    <name type="scientific">Galdieria yellowstonensis</name>
    <dbReference type="NCBI Taxonomy" id="3028027"/>
    <lineage>
        <taxon>Eukaryota</taxon>
        <taxon>Rhodophyta</taxon>
        <taxon>Bangiophyceae</taxon>
        <taxon>Galdieriales</taxon>
        <taxon>Galdieriaceae</taxon>
        <taxon>Galdieria</taxon>
    </lineage>
</organism>
<reference evidence="8 9" key="1">
    <citation type="submission" date="2022-07" db="EMBL/GenBank/DDBJ databases">
        <title>Genome-wide signatures of adaptation to extreme environments.</title>
        <authorList>
            <person name="Cho C.H."/>
            <person name="Yoon H.S."/>
        </authorList>
    </citation>
    <scope>NUCLEOTIDE SEQUENCE [LARGE SCALE GENOMIC DNA]</scope>
    <source>
        <strain evidence="8 9">108.79 E11</strain>
    </source>
</reference>
<evidence type="ECO:0008006" key="10">
    <source>
        <dbReference type="Google" id="ProtNLM"/>
    </source>
</evidence>